<reference evidence="1" key="1">
    <citation type="submission" date="2021-06" db="EMBL/GenBank/DDBJ databases">
        <authorList>
            <person name="Kallberg Y."/>
            <person name="Tangrot J."/>
            <person name="Rosling A."/>
        </authorList>
    </citation>
    <scope>NUCLEOTIDE SEQUENCE</scope>
    <source>
        <strain evidence="1">IL203A</strain>
    </source>
</reference>
<evidence type="ECO:0000313" key="2">
    <source>
        <dbReference type="Proteomes" id="UP000789702"/>
    </source>
</evidence>
<name>A0ACA9KTZ5_9GLOM</name>
<comment type="caution">
    <text evidence="1">The sequence shown here is derived from an EMBL/GenBank/DDBJ whole genome shotgun (WGS) entry which is preliminary data.</text>
</comment>
<evidence type="ECO:0000313" key="1">
    <source>
        <dbReference type="EMBL" id="CAG8490224.1"/>
    </source>
</evidence>
<gene>
    <name evidence="1" type="ORF">DHETER_LOCUS2522</name>
</gene>
<accession>A0ACA9KTZ5</accession>
<sequence length="330" mass="39531">MYVFRLKKRVIQRIKLENKFKLKKCNKTPENFETAKIRRIEKQKTKTRLDERDEKAKKSGNLKKNKPTHLRIVRLKKKVKNKKRKKDTFNFDHKENNRVIWTNLNYKDEEADLTKCRPPDKFEIAKLKRIEMRKNKTRLNEKNKKAKKDGRLKENKPTQKAKKDGKLKKNKPTQLGIVCLKKKGKSKNKKKDTFNFHHKENNRIIWTNLNYKDEEADLTKFRPYLIKSIAPSGRKLLFELMTMTSQDWKADFKYEIELNPQCLKKEKTSFIYLNTLVYVKAKKKNLKSLFKCDCKNCLSEKEYNLVITLQKEFQGNNQVKRIEIDGITQT</sequence>
<protein>
    <submittedName>
        <fullName evidence="1">3985_t:CDS:1</fullName>
    </submittedName>
</protein>
<dbReference type="Proteomes" id="UP000789702">
    <property type="component" value="Unassembled WGS sequence"/>
</dbReference>
<dbReference type="EMBL" id="CAJVPU010001863">
    <property type="protein sequence ID" value="CAG8490224.1"/>
    <property type="molecule type" value="Genomic_DNA"/>
</dbReference>
<keyword evidence="2" id="KW-1185">Reference proteome</keyword>
<organism evidence="1 2">
    <name type="scientific">Dentiscutata heterogama</name>
    <dbReference type="NCBI Taxonomy" id="1316150"/>
    <lineage>
        <taxon>Eukaryota</taxon>
        <taxon>Fungi</taxon>
        <taxon>Fungi incertae sedis</taxon>
        <taxon>Mucoromycota</taxon>
        <taxon>Glomeromycotina</taxon>
        <taxon>Glomeromycetes</taxon>
        <taxon>Diversisporales</taxon>
        <taxon>Gigasporaceae</taxon>
        <taxon>Dentiscutata</taxon>
    </lineage>
</organism>
<proteinExistence type="predicted"/>